<dbReference type="InterPro" id="IPR005758">
    <property type="entry name" value="UDP-N-AcMur_Ala_ligase_MurC"/>
</dbReference>
<comment type="subcellular location">
    <subcellularLocation>
        <location evidence="1 14">Cytoplasm</location>
    </subcellularLocation>
</comment>
<dbReference type="Pfam" id="PF02875">
    <property type="entry name" value="Mur_ligase_C"/>
    <property type="match status" value="1"/>
</dbReference>
<evidence type="ECO:0000256" key="5">
    <source>
        <dbReference type="ARBA" id="ARBA00022598"/>
    </source>
</evidence>
<feature type="domain" description="Mur ligase C-terminal" evidence="16">
    <location>
        <begin position="358"/>
        <end position="491"/>
    </location>
</feature>
<dbReference type="eggNOG" id="COG0773">
    <property type="taxonomic scope" value="Bacteria"/>
</dbReference>
<evidence type="ECO:0000256" key="1">
    <source>
        <dbReference type="ARBA" id="ARBA00004496"/>
    </source>
</evidence>
<dbReference type="GO" id="GO:0071555">
    <property type="term" value="P:cell wall organization"/>
    <property type="evidence" value="ECO:0007669"/>
    <property type="project" value="UniProtKB-KW"/>
</dbReference>
<dbReference type="GO" id="GO:0008360">
    <property type="term" value="P:regulation of cell shape"/>
    <property type="evidence" value="ECO:0007669"/>
    <property type="project" value="UniProtKB-KW"/>
</dbReference>
<evidence type="ECO:0000256" key="6">
    <source>
        <dbReference type="ARBA" id="ARBA00022618"/>
    </source>
</evidence>
<dbReference type="GO" id="GO:0008763">
    <property type="term" value="F:UDP-N-acetylmuramate-L-alanine ligase activity"/>
    <property type="evidence" value="ECO:0007669"/>
    <property type="project" value="UniProtKB-UniRule"/>
</dbReference>
<evidence type="ECO:0000259" key="17">
    <source>
        <dbReference type="Pfam" id="PF08245"/>
    </source>
</evidence>
<evidence type="ECO:0000256" key="7">
    <source>
        <dbReference type="ARBA" id="ARBA00022741"/>
    </source>
</evidence>
<keyword evidence="8 14" id="KW-0067">ATP-binding</keyword>
<feature type="domain" description="Mur ligase N-terminal catalytic" evidence="15">
    <location>
        <begin position="28"/>
        <end position="124"/>
    </location>
</feature>
<dbReference type="InterPro" id="IPR013221">
    <property type="entry name" value="Mur_ligase_cen"/>
</dbReference>
<evidence type="ECO:0000256" key="3">
    <source>
        <dbReference type="ARBA" id="ARBA00012211"/>
    </source>
</evidence>
<dbReference type="GO" id="GO:0051301">
    <property type="term" value="P:cell division"/>
    <property type="evidence" value="ECO:0007669"/>
    <property type="project" value="UniProtKB-KW"/>
</dbReference>
<dbReference type="InterPro" id="IPR004101">
    <property type="entry name" value="Mur_ligase_C"/>
</dbReference>
<evidence type="ECO:0000313" key="18">
    <source>
        <dbReference type="EMBL" id="KFI65565.1"/>
    </source>
</evidence>
<dbReference type="Pfam" id="PF08245">
    <property type="entry name" value="Mur_ligase_M"/>
    <property type="match status" value="1"/>
</dbReference>
<dbReference type="Gene3D" id="3.90.190.20">
    <property type="entry name" value="Mur ligase, C-terminal domain"/>
    <property type="match status" value="1"/>
</dbReference>
<dbReference type="Gene3D" id="3.40.1190.10">
    <property type="entry name" value="Mur-like, catalytic domain"/>
    <property type="match status" value="1"/>
</dbReference>
<feature type="domain" description="Mur ligase central" evidence="17">
    <location>
        <begin position="129"/>
        <end position="336"/>
    </location>
</feature>
<dbReference type="Proteomes" id="UP000029067">
    <property type="component" value="Unassembled WGS sequence"/>
</dbReference>
<comment type="similarity">
    <text evidence="14">Belongs to the MurCDEF family.</text>
</comment>
<dbReference type="SUPFAM" id="SSF53623">
    <property type="entry name" value="MurD-like peptide ligases, catalytic domain"/>
    <property type="match status" value="1"/>
</dbReference>
<accession>A0A087B3G5</accession>
<evidence type="ECO:0000256" key="14">
    <source>
        <dbReference type="HAMAP-Rule" id="MF_00046"/>
    </source>
</evidence>
<evidence type="ECO:0000256" key="10">
    <source>
        <dbReference type="ARBA" id="ARBA00022984"/>
    </source>
</evidence>
<gene>
    <name evidence="14" type="primary">murC</name>
    <name evidence="18" type="ORF">BCUN_0058</name>
</gene>
<comment type="pathway">
    <text evidence="2 14">Cell wall biogenesis; peptidoglycan biosynthesis.</text>
</comment>
<organism evidence="18 19">
    <name type="scientific">Bifidobacterium cuniculi</name>
    <dbReference type="NCBI Taxonomy" id="1688"/>
    <lineage>
        <taxon>Bacteria</taxon>
        <taxon>Bacillati</taxon>
        <taxon>Actinomycetota</taxon>
        <taxon>Actinomycetes</taxon>
        <taxon>Bifidobacteriales</taxon>
        <taxon>Bifidobacteriaceae</taxon>
        <taxon>Bifidobacterium</taxon>
    </lineage>
</organism>
<dbReference type="InterPro" id="IPR036565">
    <property type="entry name" value="Mur-like_cat_sf"/>
</dbReference>
<dbReference type="Pfam" id="PF01225">
    <property type="entry name" value="Mur_ligase"/>
    <property type="match status" value="1"/>
</dbReference>
<dbReference type="EC" id="6.3.2.8" evidence="3 14"/>
<dbReference type="EMBL" id="JGYV01000001">
    <property type="protein sequence ID" value="KFI65565.1"/>
    <property type="molecule type" value="Genomic_DNA"/>
</dbReference>
<evidence type="ECO:0000256" key="13">
    <source>
        <dbReference type="ARBA" id="ARBA00047833"/>
    </source>
</evidence>
<dbReference type="SUPFAM" id="SSF53244">
    <property type="entry name" value="MurD-like peptide ligases, peptide-binding domain"/>
    <property type="match status" value="1"/>
</dbReference>
<dbReference type="STRING" id="1688.BCUN_0058"/>
<keyword evidence="11 14" id="KW-0131">Cell cycle</keyword>
<evidence type="ECO:0000313" key="19">
    <source>
        <dbReference type="Proteomes" id="UP000029067"/>
    </source>
</evidence>
<keyword evidence="12 14" id="KW-0961">Cell wall biogenesis/degradation</keyword>
<dbReference type="GO" id="GO:0009252">
    <property type="term" value="P:peptidoglycan biosynthetic process"/>
    <property type="evidence" value="ECO:0007669"/>
    <property type="project" value="UniProtKB-UniRule"/>
</dbReference>
<dbReference type="HAMAP" id="MF_00046">
    <property type="entry name" value="MurC"/>
    <property type="match status" value="1"/>
</dbReference>
<name>A0A087B3G5_9BIFI</name>
<keyword evidence="7 14" id="KW-0547">Nucleotide-binding</keyword>
<keyword evidence="6 14" id="KW-0132">Cell division</keyword>
<evidence type="ECO:0000256" key="11">
    <source>
        <dbReference type="ARBA" id="ARBA00023306"/>
    </source>
</evidence>
<evidence type="ECO:0000259" key="16">
    <source>
        <dbReference type="Pfam" id="PF02875"/>
    </source>
</evidence>
<proteinExistence type="inferred from homology"/>
<dbReference type="AlphaFoldDB" id="A0A087B3G5"/>
<evidence type="ECO:0000256" key="4">
    <source>
        <dbReference type="ARBA" id="ARBA00022490"/>
    </source>
</evidence>
<keyword evidence="5 14" id="KW-0436">Ligase</keyword>
<keyword evidence="4 14" id="KW-0963">Cytoplasm</keyword>
<evidence type="ECO:0000256" key="12">
    <source>
        <dbReference type="ARBA" id="ARBA00023316"/>
    </source>
</evidence>
<evidence type="ECO:0000256" key="8">
    <source>
        <dbReference type="ARBA" id="ARBA00022840"/>
    </source>
</evidence>
<keyword evidence="19" id="KW-1185">Reference proteome</keyword>
<evidence type="ECO:0000259" key="15">
    <source>
        <dbReference type="Pfam" id="PF01225"/>
    </source>
</evidence>
<dbReference type="PANTHER" id="PTHR43445:SF3">
    <property type="entry name" value="UDP-N-ACETYLMURAMATE--L-ALANINE LIGASE"/>
    <property type="match status" value="1"/>
</dbReference>
<comment type="function">
    <text evidence="14">Cell wall formation.</text>
</comment>
<dbReference type="SUPFAM" id="SSF51984">
    <property type="entry name" value="MurCD N-terminal domain"/>
    <property type="match status" value="1"/>
</dbReference>
<reference evidence="18 19" key="1">
    <citation type="submission" date="2014-03" db="EMBL/GenBank/DDBJ databases">
        <title>Genomics of Bifidobacteria.</title>
        <authorList>
            <person name="Ventura M."/>
            <person name="Milani C."/>
            <person name="Lugli G.A."/>
        </authorList>
    </citation>
    <scope>NUCLEOTIDE SEQUENCE [LARGE SCALE GENOMIC DNA]</scope>
    <source>
        <strain evidence="18 19">LMG 10738</strain>
    </source>
</reference>
<dbReference type="NCBIfam" id="TIGR01082">
    <property type="entry name" value="murC"/>
    <property type="match status" value="1"/>
</dbReference>
<protein>
    <recommendedName>
        <fullName evidence="3 14">UDP-N-acetylmuramate--L-alanine ligase</fullName>
        <ecNumber evidence="3 14">6.3.2.8</ecNumber>
    </recommendedName>
    <alternativeName>
        <fullName evidence="14">UDP-N-acetylmuramoyl-L-alanine synthetase</fullName>
    </alternativeName>
</protein>
<dbReference type="RefSeq" id="WP_033514801.1">
    <property type="nucleotide sequence ID" value="NZ_JGYV01000001.1"/>
</dbReference>
<dbReference type="UniPathway" id="UPA00219"/>
<dbReference type="GO" id="GO:0005524">
    <property type="term" value="F:ATP binding"/>
    <property type="evidence" value="ECO:0007669"/>
    <property type="project" value="UniProtKB-UniRule"/>
</dbReference>
<feature type="binding site" evidence="14">
    <location>
        <begin position="131"/>
        <end position="137"/>
    </location>
    <ligand>
        <name>ATP</name>
        <dbReference type="ChEBI" id="CHEBI:30616"/>
    </ligand>
</feature>
<dbReference type="GO" id="GO:0005737">
    <property type="term" value="C:cytoplasm"/>
    <property type="evidence" value="ECO:0007669"/>
    <property type="project" value="UniProtKB-SubCell"/>
</dbReference>
<dbReference type="InterPro" id="IPR050061">
    <property type="entry name" value="MurCDEF_pg_biosynth"/>
</dbReference>
<dbReference type="Gene3D" id="3.40.50.720">
    <property type="entry name" value="NAD(P)-binding Rossmann-like Domain"/>
    <property type="match status" value="1"/>
</dbReference>
<evidence type="ECO:0000256" key="2">
    <source>
        <dbReference type="ARBA" id="ARBA00004752"/>
    </source>
</evidence>
<evidence type="ECO:0000256" key="9">
    <source>
        <dbReference type="ARBA" id="ARBA00022960"/>
    </source>
</evidence>
<dbReference type="InterPro" id="IPR036615">
    <property type="entry name" value="Mur_ligase_C_dom_sf"/>
</dbReference>
<dbReference type="InterPro" id="IPR000713">
    <property type="entry name" value="Mur_ligase_N"/>
</dbReference>
<sequence length="512" mass="53255">MSEAAIILDPTVAGFGAEEGAEGLGATHFIGIGGAGMSVLAEMLHQRQVPVDGSDREPSAKTERLIALGIPVQFGQQAANVNGQDVVVYSSAIKSDNPEIVAAAAQGARIVHRSDILDLLMRGKRAVTVAGAHGKTTTSSMLAHILTQGGTGSLADPSYAIGASIQGPDGSTVDGGHAGTSAVLVAEADESDGSFLKYHPSIAIITNAEPDHLDHYGSAEAYHQAFVEHAGHARDHVIVCVDDPGALEVLRHLPADVATRAIAYGTADPDALGDLHGARFVQIVAEHEQEGTGTEAFTLRIPAALAGGDAPLDLPVDLAVPGLHNARNATAAVLAAICLGMDPHQAAGAVSGFLGASRRFQIRGTVNDVTVVDDYAHHPTEIAALLDAARRRYPRARLHVLFQPHLFSRTKFFADQFAQALSMADDVIVTGIFPARERQEDYPDITAATIVEAAAPAAGAAMHAVDDMAVAAQMIALRAEPGDVVLTVGAGDITRMGSVILHVLEAHFADRD</sequence>
<keyword evidence="10 14" id="KW-0573">Peptidoglycan synthesis</keyword>
<comment type="catalytic activity">
    <reaction evidence="13 14">
        <text>UDP-N-acetyl-alpha-D-muramate + L-alanine + ATP = UDP-N-acetyl-alpha-D-muramoyl-L-alanine + ADP + phosphate + H(+)</text>
        <dbReference type="Rhea" id="RHEA:23372"/>
        <dbReference type="ChEBI" id="CHEBI:15378"/>
        <dbReference type="ChEBI" id="CHEBI:30616"/>
        <dbReference type="ChEBI" id="CHEBI:43474"/>
        <dbReference type="ChEBI" id="CHEBI:57972"/>
        <dbReference type="ChEBI" id="CHEBI:70757"/>
        <dbReference type="ChEBI" id="CHEBI:83898"/>
        <dbReference type="ChEBI" id="CHEBI:456216"/>
        <dbReference type="EC" id="6.3.2.8"/>
    </reaction>
</comment>
<keyword evidence="9 14" id="KW-0133">Cell shape</keyword>
<comment type="caution">
    <text evidence="18">The sequence shown here is derived from an EMBL/GenBank/DDBJ whole genome shotgun (WGS) entry which is preliminary data.</text>
</comment>
<dbReference type="PANTHER" id="PTHR43445">
    <property type="entry name" value="UDP-N-ACETYLMURAMATE--L-ALANINE LIGASE-RELATED"/>
    <property type="match status" value="1"/>
</dbReference>